<dbReference type="AlphaFoldDB" id="A0AAD4WF01"/>
<sequence length="156" mass="17427">MATENNTTAGKSNWSWVVVCERQVLHQSWSDIRTALTSCLDKDVELFPYQINRAFFVCESKTKAMRVSSTGPPLPGFLSLKYRAAGNHWTQAAAMVQCALSIQGISPRGWGNRAITQRRGASKAPQREPTTELRHFPEGFVKKSNRVAVKKSWGIC</sequence>
<organism evidence="1 2">
    <name type="scientific">Prunus dulcis</name>
    <name type="common">Almond</name>
    <name type="synonym">Amygdalus dulcis</name>
    <dbReference type="NCBI Taxonomy" id="3755"/>
    <lineage>
        <taxon>Eukaryota</taxon>
        <taxon>Viridiplantae</taxon>
        <taxon>Streptophyta</taxon>
        <taxon>Embryophyta</taxon>
        <taxon>Tracheophyta</taxon>
        <taxon>Spermatophyta</taxon>
        <taxon>Magnoliopsida</taxon>
        <taxon>eudicotyledons</taxon>
        <taxon>Gunneridae</taxon>
        <taxon>Pentapetalae</taxon>
        <taxon>rosids</taxon>
        <taxon>fabids</taxon>
        <taxon>Rosales</taxon>
        <taxon>Rosaceae</taxon>
        <taxon>Amygdaloideae</taxon>
        <taxon>Amygdaleae</taxon>
        <taxon>Prunus</taxon>
    </lineage>
</organism>
<proteinExistence type="predicted"/>
<name>A0AAD4WF01_PRUDU</name>
<dbReference type="Proteomes" id="UP001054821">
    <property type="component" value="Chromosome 2"/>
</dbReference>
<accession>A0AAD4WF01</accession>
<keyword evidence="2" id="KW-1185">Reference proteome</keyword>
<comment type="caution">
    <text evidence="1">The sequence shown here is derived from an EMBL/GenBank/DDBJ whole genome shotgun (WGS) entry which is preliminary data.</text>
</comment>
<evidence type="ECO:0000313" key="1">
    <source>
        <dbReference type="EMBL" id="KAI5341891.1"/>
    </source>
</evidence>
<gene>
    <name evidence="1" type="ORF">L3X38_009766</name>
</gene>
<reference evidence="1 2" key="1">
    <citation type="journal article" date="2022" name="G3 (Bethesda)">
        <title>Whole-genome sequence and methylome profiling of the almond [Prunus dulcis (Mill.) D.A. Webb] cultivar 'Nonpareil'.</title>
        <authorList>
            <person name="D'Amico-Willman K.M."/>
            <person name="Ouma W.Z."/>
            <person name="Meulia T."/>
            <person name="Sideli G.M."/>
            <person name="Gradziel T.M."/>
            <person name="Fresnedo-Ramirez J."/>
        </authorList>
    </citation>
    <scope>NUCLEOTIDE SEQUENCE [LARGE SCALE GENOMIC DNA]</scope>
    <source>
        <strain evidence="1">Clone GOH B32 T37-40</strain>
    </source>
</reference>
<protein>
    <submittedName>
        <fullName evidence="1">Uncharacterized protein</fullName>
    </submittedName>
</protein>
<evidence type="ECO:0000313" key="2">
    <source>
        <dbReference type="Proteomes" id="UP001054821"/>
    </source>
</evidence>
<dbReference type="EMBL" id="JAJFAZ020000002">
    <property type="protein sequence ID" value="KAI5341891.1"/>
    <property type="molecule type" value="Genomic_DNA"/>
</dbReference>